<protein>
    <recommendedName>
        <fullName evidence="7">DNA 3'-5' helicase</fullName>
        <ecNumber evidence="7">5.6.2.4</ecNumber>
    </recommendedName>
</protein>
<dbReference type="Gene3D" id="3.40.50.300">
    <property type="entry name" value="P-loop containing nucleotide triphosphate hydrolases"/>
    <property type="match status" value="3"/>
</dbReference>
<keyword evidence="2 9" id="KW-0378">Hydrolase</keyword>
<keyword evidence="5" id="KW-0413">Isomerase</keyword>
<dbReference type="EC" id="5.6.2.4" evidence="7"/>
<keyword evidence="12" id="KW-1185">Reference proteome</keyword>
<feature type="binding site" evidence="9">
    <location>
        <begin position="223"/>
        <end position="230"/>
    </location>
    <ligand>
        <name>ATP</name>
        <dbReference type="ChEBI" id="CHEBI:30616"/>
    </ligand>
</feature>
<evidence type="ECO:0000256" key="9">
    <source>
        <dbReference type="PROSITE-ProRule" id="PRU00560"/>
    </source>
</evidence>
<evidence type="ECO:0000259" key="10">
    <source>
        <dbReference type="PROSITE" id="PS51198"/>
    </source>
</evidence>
<dbReference type="InterPro" id="IPR013498">
    <property type="entry name" value="Topo_IA_Znf"/>
</dbReference>
<keyword evidence="4 9" id="KW-0067">ATP-binding</keyword>
<evidence type="ECO:0000313" key="12">
    <source>
        <dbReference type="Proteomes" id="UP001157910"/>
    </source>
</evidence>
<name>A0ABY1Q5U0_9SPHN</name>
<evidence type="ECO:0000256" key="1">
    <source>
        <dbReference type="ARBA" id="ARBA00022741"/>
    </source>
</evidence>
<sequence>MIGRSRTYRPSLWARIFLSESWKLVLSASSSDRIRLQLGADDDIPCLDVAEVSSSKALLWHTVEIRSKGRVDALSGLTAKSAQTLRDDLLAFVNQHLAELIDSDKERLREVDTKIRAITDSNQQYLAHADVSRAIASVPGNASFALAHPLFDANLIPATLRAYLPTSFSMLTDPAVRSRYNENFVVHEMQKFDGFFSNLGGFSLSQEQREACIRLEDNNLLVASAGSGKSATMVGKVAYVLEKGLYQPGEILVLAFNKSAADELKERIAKQLGIDEDALECRVTTFHALGRGIIEETEGKPPQLANWVEHPAGEARVIDKIIRELMDTNEEFKRLWIDLLSILPKADIPAEVFDSEADYNRYIADRNDQSGSTIGTLAEIYVRSLQEQRIANWLWVHSVEFEYEKQISFEEEDGSQRFVQPDFHYPLTDTFHEHFAINADGSSPFDNYLEHMQGKRAGYKREELDFFETTSAQARDGTLLQRLEAELVKRDIPLIEKSTEEILKAIEPVVITHYQKLIGVCIKHIRASQLTLEMLLERAKSLHDKPRAQHFARAVWLITQAYSRKLDEAKRIDFDSMIGDAVRLVETGRYQSPYSLILVDEFQDISDPRANLIKALKHQKPFTKVFAVGDDWQSIYRFAGSDITIFTQFEANFGACWQGRLEQTYRCNQLLADTAARFVQRNPAQITKTVRSTRAGIPRSIRVIPVTVEWRKPSFPAACFQLLERLDTFLESIAGQWRQQEGHKLKVLVLWRYNLLDPFGGQIPQFSNIEVTGLSFHRSKGLEADYTVLLDVSEGDYGVPSRIEDDELLNLVIPRPETYAYAEERRLFYVALTRASRGTFILCNRRKPSRYIRELCEIADDDVRFEAVDGKELDQCPRCLVGQMVERQGRNNTTFYGCNQFPECSHTQKTTRLSGEKICRQDRERPTTLQVK</sequence>
<dbReference type="Pfam" id="PF13361">
    <property type="entry name" value="UvrD_C"/>
    <property type="match status" value="1"/>
</dbReference>
<evidence type="ECO:0000256" key="5">
    <source>
        <dbReference type="ARBA" id="ARBA00023235"/>
    </source>
</evidence>
<feature type="domain" description="UvrD-like helicase ATP-binding" evidence="10">
    <location>
        <begin position="202"/>
        <end position="668"/>
    </location>
</feature>
<dbReference type="GO" id="GO:0004386">
    <property type="term" value="F:helicase activity"/>
    <property type="evidence" value="ECO:0007669"/>
    <property type="project" value="UniProtKB-KW"/>
</dbReference>
<keyword evidence="3 9" id="KW-0347">Helicase</keyword>
<comment type="catalytic activity">
    <reaction evidence="6">
        <text>Couples ATP hydrolysis with the unwinding of duplex DNA by translocating in the 3'-5' direction.</text>
        <dbReference type="EC" id="5.6.2.4"/>
    </reaction>
</comment>
<evidence type="ECO:0000256" key="3">
    <source>
        <dbReference type="ARBA" id="ARBA00022806"/>
    </source>
</evidence>
<dbReference type="InterPro" id="IPR014017">
    <property type="entry name" value="DNA_helicase_UvrD-like_C"/>
</dbReference>
<dbReference type="Pfam" id="PF00580">
    <property type="entry name" value="UvrD-helicase"/>
    <property type="match status" value="1"/>
</dbReference>
<gene>
    <name evidence="11" type="ORF">SAMN06296065_10390</name>
</gene>
<evidence type="ECO:0000313" key="11">
    <source>
        <dbReference type="EMBL" id="SMP60438.1"/>
    </source>
</evidence>
<dbReference type="EMBL" id="FXUI01000003">
    <property type="protein sequence ID" value="SMP60438.1"/>
    <property type="molecule type" value="Genomic_DNA"/>
</dbReference>
<organism evidence="11 12">
    <name type="scientific">Novosphingobium panipatense</name>
    <dbReference type="NCBI Taxonomy" id="428991"/>
    <lineage>
        <taxon>Bacteria</taxon>
        <taxon>Pseudomonadati</taxon>
        <taxon>Pseudomonadota</taxon>
        <taxon>Alphaproteobacteria</taxon>
        <taxon>Sphingomonadales</taxon>
        <taxon>Sphingomonadaceae</taxon>
        <taxon>Novosphingobium</taxon>
    </lineage>
</organism>
<evidence type="ECO:0000256" key="2">
    <source>
        <dbReference type="ARBA" id="ARBA00022801"/>
    </source>
</evidence>
<evidence type="ECO:0000256" key="6">
    <source>
        <dbReference type="ARBA" id="ARBA00034617"/>
    </source>
</evidence>
<dbReference type="PANTHER" id="PTHR11070">
    <property type="entry name" value="UVRD / RECB / PCRA DNA HELICASE FAMILY MEMBER"/>
    <property type="match status" value="1"/>
</dbReference>
<accession>A0ABY1Q5U0</accession>
<evidence type="ECO:0000256" key="7">
    <source>
        <dbReference type="ARBA" id="ARBA00034808"/>
    </source>
</evidence>
<proteinExistence type="predicted"/>
<keyword evidence="1 9" id="KW-0547">Nucleotide-binding</keyword>
<dbReference type="Proteomes" id="UP001157910">
    <property type="component" value="Unassembled WGS sequence"/>
</dbReference>
<comment type="catalytic activity">
    <reaction evidence="8">
        <text>ATP + H2O = ADP + phosphate + H(+)</text>
        <dbReference type="Rhea" id="RHEA:13065"/>
        <dbReference type="ChEBI" id="CHEBI:15377"/>
        <dbReference type="ChEBI" id="CHEBI:15378"/>
        <dbReference type="ChEBI" id="CHEBI:30616"/>
        <dbReference type="ChEBI" id="CHEBI:43474"/>
        <dbReference type="ChEBI" id="CHEBI:456216"/>
        <dbReference type="EC" id="5.6.2.4"/>
    </reaction>
</comment>
<dbReference type="SUPFAM" id="SSF52540">
    <property type="entry name" value="P-loop containing nucleoside triphosphate hydrolases"/>
    <property type="match status" value="1"/>
</dbReference>
<reference evidence="11 12" key="1">
    <citation type="submission" date="2017-05" db="EMBL/GenBank/DDBJ databases">
        <authorList>
            <person name="Varghese N."/>
            <person name="Submissions S."/>
        </authorList>
    </citation>
    <scope>NUCLEOTIDE SEQUENCE [LARGE SCALE GENOMIC DNA]</scope>
    <source>
        <strain evidence="11 12">SM16</strain>
    </source>
</reference>
<dbReference type="Gene3D" id="3.30.65.10">
    <property type="entry name" value="Bacterial Topoisomerase I, domain 1"/>
    <property type="match status" value="1"/>
</dbReference>
<dbReference type="InterPro" id="IPR014016">
    <property type="entry name" value="UvrD-like_ATP-bd"/>
</dbReference>
<evidence type="ECO:0000256" key="4">
    <source>
        <dbReference type="ARBA" id="ARBA00022840"/>
    </source>
</evidence>
<dbReference type="PROSITE" id="PS51198">
    <property type="entry name" value="UVRD_HELICASE_ATP_BIND"/>
    <property type="match status" value="1"/>
</dbReference>
<dbReference type="PANTHER" id="PTHR11070:SF63">
    <property type="entry name" value="DNA HELICASE IV"/>
    <property type="match status" value="1"/>
</dbReference>
<dbReference type="InterPro" id="IPR027417">
    <property type="entry name" value="P-loop_NTPase"/>
</dbReference>
<evidence type="ECO:0000256" key="8">
    <source>
        <dbReference type="ARBA" id="ARBA00048988"/>
    </source>
</evidence>
<dbReference type="Pfam" id="PF01396">
    <property type="entry name" value="Zn_ribbon_Top1"/>
    <property type="match status" value="1"/>
</dbReference>
<dbReference type="InterPro" id="IPR000212">
    <property type="entry name" value="DNA_helicase_UvrD/REP"/>
</dbReference>
<comment type="caution">
    <text evidence="11">The sequence shown here is derived from an EMBL/GenBank/DDBJ whole genome shotgun (WGS) entry which is preliminary data.</text>
</comment>